<evidence type="ECO:0000313" key="1">
    <source>
        <dbReference type="EMBL" id="KRQ15933.1"/>
    </source>
</evidence>
<dbReference type="Proteomes" id="UP000051936">
    <property type="component" value="Unassembled WGS sequence"/>
</dbReference>
<dbReference type="RefSeq" id="WP_057743770.1">
    <property type="nucleotide sequence ID" value="NZ_LJYG01000032.1"/>
</dbReference>
<dbReference type="InterPro" id="IPR007948">
    <property type="entry name" value="DUF736"/>
</dbReference>
<reference evidence="1 2" key="1">
    <citation type="submission" date="2015-09" db="EMBL/GenBank/DDBJ databases">
        <title>Draft Genome Sequence of Bradyrhizobium manausense Strain BR 3351T, a Novel Symbiotic Nitrogen-Fixing Alphaproteobacterium Isolated from Brazilian Amazon Rain Forest.</title>
        <authorList>
            <person name="De Araujo J.L."/>
            <person name="Zilli J.E."/>
        </authorList>
    </citation>
    <scope>NUCLEOTIDE SEQUENCE [LARGE SCALE GENOMIC DNA]</scope>
    <source>
        <strain evidence="1 2">BR3351</strain>
    </source>
</reference>
<protein>
    <recommendedName>
        <fullName evidence="3">DUF736 domain-containing protein</fullName>
    </recommendedName>
</protein>
<dbReference type="OrthoDB" id="9800788at2"/>
<evidence type="ECO:0008006" key="3">
    <source>
        <dbReference type="Google" id="ProtNLM"/>
    </source>
</evidence>
<dbReference type="Pfam" id="PF05284">
    <property type="entry name" value="DUF736"/>
    <property type="match status" value="1"/>
</dbReference>
<gene>
    <name evidence="1" type="ORF">AOQ71_07275</name>
</gene>
<proteinExistence type="predicted"/>
<dbReference type="EMBL" id="LJYG01000032">
    <property type="protein sequence ID" value="KRQ15933.1"/>
    <property type="molecule type" value="Genomic_DNA"/>
</dbReference>
<dbReference type="AlphaFoldDB" id="A0A0R3E658"/>
<name>A0A0R3E658_9BRAD</name>
<sequence>MTAIGFVTRTIDGGFRGQLKFLPICADIDIVPNRDKFGDNPADFRIFTQGVEVGSGRILSGESRGTDYVSLSLAAPALGGRKLSANLGRTVGLGSDGGFFLIWNPVD</sequence>
<comment type="caution">
    <text evidence="1">The sequence shown here is derived from an EMBL/GenBank/DDBJ whole genome shotgun (WGS) entry which is preliminary data.</text>
</comment>
<organism evidence="1 2">
    <name type="scientific">Bradyrhizobium manausense</name>
    <dbReference type="NCBI Taxonomy" id="989370"/>
    <lineage>
        <taxon>Bacteria</taxon>
        <taxon>Pseudomonadati</taxon>
        <taxon>Pseudomonadota</taxon>
        <taxon>Alphaproteobacteria</taxon>
        <taxon>Hyphomicrobiales</taxon>
        <taxon>Nitrobacteraceae</taxon>
        <taxon>Bradyrhizobium</taxon>
    </lineage>
</organism>
<evidence type="ECO:0000313" key="2">
    <source>
        <dbReference type="Proteomes" id="UP000051936"/>
    </source>
</evidence>
<accession>A0A0R3E658</accession>
<keyword evidence="2" id="KW-1185">Reference proteome</keyword>